<accession>A0ABT0U4D3</accession>
<dbReference type="RefSeq" id="WP_250929348.1">
    <property type="nucleotide sequence ID" value="NZ_JAMQBK010000036.1"/>
</dbReference>
<organism evidence="2 3">
    <name type="scientific">Aporhodopirellula aestuarii</name>
    <dbReference type="NCBI Taxonomy" id="2950107"/>
    <lineage>
        <taxon>Bacteria</taxon>
        <taxon>Pseudomonadati</taxon>
        <taxon>Planctomycetota</taxon>
        <taxon>Planctomycetia</taxon>
        <taxon>Pirellulales</taxon>
        <taxon>Pirellulaceae</taxon>
        <taxon>Aporhodopirellula</taxon>
    </lineage>
</organism>
<sequence length="244" mass="27192">MITAFAFVCMLSCGVDVHAQESAAQGAETTEAPRSLQGGEVRTLFDGETLDGWRGRDDLWAVEEGMIVGRTSADDPIRKNTFLILNDEVSGDFELTLQYKIEGGNSGIQYHSVVLDEEAFVVSGYQADIDFANRFAGILYEERGRGILALRGQSVVVTDEGKKEVETFADAVELGNGIHPGEWNDYRVVVRGNQREHYINETLTMKLIDRQSEKSRDSGVIALQLHQGPAMTVRFKNITMRQWK</sequence>
<proteinExistence type="predicted"/>
<dbReference type="EMBL" id="JAMQBK010000036">
    <property type="protein sequence ID" value="MCM2371717.1"/>
    <property type="molecule type" value="Genomic_DNA"/>
</dbReference>
<name>A0ABT0U4D3_9BACT</name>
<dbReference type="Proteomes" id="UP001202961">
    <property type="component" value="Unassembled WGS sequence"/>
</dbReference>
<keyword evidence="3" id="KW-1185">Reference proteome</keyword>
<evidence type="ECO:0000259" key="1">
    <source>
        <dbReference type="Pfam" id="PF06439"/>
    </source>
</evidence>
<feature type="domain" description="3-keto-alpha-glucoside-1,2-lyase/3-keto-2-hydroxy-glucal hydratase" evidence="1">
    <location>
        <begin position="42"/>
        <end position="241"/>
    </location>
</feature>
<evidence type="ECO:0000313" key="3">
    <source>
        <dbReference type="Proteomes" id="UP001202961"/>
    </source>
</evidence>
<dbReference type="InterPro" id="IPR010496">
    <property type="entry name" value="AL/BT2_dom"/>
</dbReference>
<evidence type="ECO:0000313" key="2">
    <source>
        <dbReference type="EMBL" id="MCM2371717.1"/>
    </source>
</evidence>
<protein>
    <submittedName>
        <fullName evidence="2">DUF1080 domain-containing protein</fullName>
    </submittedName>
</protein>
<dbReference type="Gene3D" id="2.60.120.560">
    <property type="entry name" value="Exo-inulinase, domain 1"/>
    <property type="match status" value="1"/>
</dbReference>
<gene>
    <name evidence="2" type="ORF">NB063_13980</name>
</gene>
<comment type="caution">
    <text evidence="2">The sequence shown here is derived from an EMBL/GenBank/DDBJ whole genome shotgun (WGS) entry which is preliminary data.</text>
</comment>
<reference evidence="2 3" key="1">
    <citation type="journal article" date="2022" name="Syst. Appl. Microbiol.">
        <title>Rhodopirellula aestuarii sp. nov., a novel member of the genus Rhodopirellula isolated from brackish sediments collected in the Tagus River estuary, Portugal.</title>
        <authorList>
            <person name="Vitorino I.R."/>
            <person name="Klimek D."/>
            <person name="Calusinska M."/>
            <person name="Lobo-da-Cunha A."/>
            <person name="Vasconcelos V."/>
            <person name="Lage O.M."/>
        </authorList>
    </citation>
    <scope>NUCLEOTIDE SEQUENCE [LARGE SCALE GENOMIC DNA]</scope>
    <source>
        <strain evidence="2 3">ICT_H3.1</strain>
    </source>
</reference>
<dbReference type="Pfam" id="PF06439">
    <property type="entry name" value="3keto-disac_hyd"/>
    <property type="match status" value="1"/>
</dbReference>